<gene>
    <name evidence="3" type="ORF">H9Q16_12740</name>
</gene>
<dbReference type="SUPFAM" id="SSF56672">
    <property type="entry name" value="DNA/RNA polymerases"/>
    <property type="match status" value="1"/>
</dbReference>
<reference evidence="3" key="1">
    <citation type="submission" date="2020-08" db="EMBL/GenBank/DDBJ databases">
        <title>Sulfitobacter aestuariivivens sp. nov., isolated from a tidal flat.</title>
        <authorList>
            <person name="Park S."/>
            <person name="Yoon J.-H."/>
        </authorList>
    </citation>
    <scope>NUCLEOTIDE SEQUENCE</scope>
    <source>
        <strain evidence="3">TSTF-M16</strain>
    </source>
</reference>
<evidence type="ECO:0000256" key="1">
    <source>
        <dbReference type="ARBA" id="ARBA00022763"/>
    </source>
</evidence>
<evidence type="ECO:0000259" key="2">
    <source>
        <dbReference type="Pfam" id="PF00817"/>
    </source>
</evidence>
<comment type="caution">
    <text evidence="3">The sequence shown here is derived from an EMBL/GenBank/DDBJ whole genome shotgun (WGS) entry which is preliminary data.</text>
</comment>
<dbReference type="InterPro" id="IPR001126">
    <property type="entry name" value="UmuC"/>
</dbReference>
<dbReference type="EMBL" id="JACTAG010000002">
    <property type="protein sequence ID" value="MBD3664793.1"/>
    <property type="molecule type" value="Genomic_DNA"/>
</dbReference>
<keyword evidence="1" id="KW-0227">DNA damage</keyword>
<dbReference type="CDD" id="cd03468">
    <property type="entry name" value="PolY_like"/>
    <property type="match status" value="1"/>
</dbReference>
<dbReference type="PANTHER" id="PTHR35369:SF2">
    <property type="entry name" value="BLR3025 PROTEIN"/>
    <property type="match status" value="1"/>
</dbReference>
<proteinExistence type="predicted"/>
<evidence type="ECO:0000313" key="4">
    <source>
        <dbReference type="Proteomes" id="UP000635142"/>
    </source>
</evidence>
<dbReference type="Pfam" id="PF00817">
    <property type="entry name" value="IMS"/>
    <property type="match status" value="1"/>
</dbReference>
<dbReference type="GO" id="GO:0006281">
    <property type="term" value="P:DNA repair"/>
    <property type="evidence" value="ECO:0007669"/>
    <property type="project" value="InterPro"/>
</dbReference>
<sequence>MDRWRRIVSQQRTLPDDTVPVILAAPGSHGPVVHALSAAAKALGIELGARVVDVQAIHPDLHVENADPAGDLKLLDRVALWARRWCPWTVRDAHDGIVMDVTGAAHLFGGEAAMLRDMATRFRMQGLSARLAMAPTRGAAQMLARFGPAGAVCGADDVAAAVAPLPVAALRLEVETVRLLHRLGLKTLGLLMEVPRVALMRRFDRLAADRNPLVLLDRALGRAADPLNAPPEGQRWLARARLAEPVIDPVPHLDGLAEDLCAQMAGAEQGARQLRLTIYRVDGEWRSRDVALAQPSREPAHLLRLLTGKLEGIDPGFGFDLLTLEALRAEPLALHQDPLDGARDAARDVAGLLDRLSARLGPQKISWSTWTESHLPERVEGRVPALAGKAEAAPVLLRDRPVRVLMPPEEIAVLYAVPEGPPARFSWRRVSYLSTRHEGPERIAPEWWQDRPGTRLRDYYKVEVQGGRRFWLYREGILGDGRGGDPRWFLHGVFA</sequence>
<feature type="domain" description="UmuC" evidence="2">
    <location>
        <begin position="18"/>
        <end position="144"/>
    </location>
</feature>
<dbReference type="Proteomes" id="UP000635142">
    <property type="component" value="Unassembled WGS sequence"/>
</dbReference>
<evidence type="ECO:0000313" key="3">
    <source>
        <dbReference type="EMBL" id="MBD3664793.1"/>
    </source>
</evidence>
<accession>A0A927HFT9</accession>
<protein>
    <submittedName>
        <fullName evidence="3">DNA polymerase Y family protein</fullName>
    </submittedName>
</protein>
<dbReference type="InterPro" id="IPR043502">
    <property type="entry name" value="DNA/RNA_pol_sf"/>
</dbReference>
<keyword evidence="4" id="KW-1185">Reference proteome</keyword>
<organism evidence="3 4">
    <name type="scientific">Sulfitobacter aestuariivivens</name>
    <dbReference type="NCBI Taxonomy" id="2766981"/>
    <lineage>
        <taxon>Bacteria</taxon>
        <taxon>Pseudomonadati</taxon>
        <taxon>Pseudomonadota</taxon>
        <taxon>Alphaproteobacteria</taxon>
        <taxon>Rhodobacterales</taxon>
        <taxon>Roseobacteraceae</taxon>
        <taxon>Sulfitobacter</taxon>
    </lineage>
</organism>
<dbReference type="PANTHER" id="PTHR35369">
    <property type="entry name" value="BLR3025 PROTEIN-RELATED"/>
    <property type="match status" value="1"/>
</dbReference>
<dbReference type="InterPro" id="IPR050356">
    <property type="entry name" value="SulA_CellDiv_inhibitor"/>
</dbReference>
<name>A0A927HFT9_9RHOB</name>
<dbReference type="AlphaFoldDB" id="A0A927HFT9"/>